<feature type="compositionally biased region" description="Polar residues" evidence="6">
    <location>
        <begin position="355"/>
        <end position="366"/>
    </location>
</feature>
<feature type="region of interest" description="Disordered" evidence="6">
    <location>
        <begin position="935"/>
        <end position="957"/>
    </location>
</feature>
<dbReference type="PANTHER" id="PTHR15491:SF9">
    <property type="entry name" value="CIP1-INTERACTING ZINC FINGER PROTEIN"/>
    <property type="match status" value="1"/>
</dbReference>
<keyword evidence="5" id="KW-0539">Nucleus</keyword>
<feature type="compositionally biased region" description="Basic and acidic residues" evidence="6">
    <location>
        <begin position="367"/>
        <end position="377"/>
    </location>
</feature>
<keyword evidence="8" id="KW-1185">Reference proteome</keyword>
<feature type="compositionally biased region" description="Basic and acidic residues" evidence="6">
    <location>
        <begin position="297"/>
        <end position="315"/>
    </location>
</feature>
<accession>A0ABM0LXK2</accession>
<feature type="region of interest" description="Disordered" evidence="6">
    <location>
        <begin position="837"/>
        <end position="885"/>
    </location>
</feature>
<evidence type="ECO:0000256" key="5">
    <source>
        <dbReference type="ARBA" id="ARBA00023242"/>
    </source>
</evidence>
<name>A0ABM0LXK2_SACKO</name>
<comment type="subcellular location">
    <subcellularLocation>
        <location evidence="1">Nucleus</location>
    </subcellularLocation>
</comment>
<dbReference type="InterPro" id="IPR000690">
    <property type="entry name" value="Matrin/U1-C_Znf_C2H2"/>
</dbReference>
<feature type="compositionally biased region" description="Basic and acidic residues" evidence="6">
    <location>
        <begin position="993"/>
        <end position="1014"/>
    </location>
</feature>
<sequence>MSSKYNRGTMQSSSSSWQSTTKRSGGGTGTGGGSIPSLLSLGLGRGGGGLLGNAPTDLMSSNRGGNLPSGQRTDLISGMPSSQIGGNLPSGQRTDLMSGLSRGNLLSGQRTDLMSCLPRGNLPSGQRTDLMSGRPSGQIGGNLPSLMATTNNRQSLLGPGPGMAPSNFGSGMGMNQSFGNNLGGGSDFGNRNLSSYGNNDFRSNTGFGGSDLGGGLGSGGMGQQGVMPLDDSLVAKVRLQQAMLAQMTQQPGRIGNAGGYGSRTRDTSPRGDLMSRRIPYSGRQRDIGNRSTYDMSRNQDRGRRNQNQRDSRDKPYLLSRQQHRSQYSKPNERRHDDRTRFTDIKRSQTSRKDSNQSTHKQSGKGSTKSETRSDDGHTTPTTPCSADEDGNFDEENSDIYDTDDPTDDEEKDASGDAGVVARKRKLKSSGNEGEKDESSKNLDDITVTIKKDKDGRAVTEPPRKKAATSGTEGKDSQDETSETKSTAMPQPNWFCHVCQIRCMDLKTYENHMRGQRHKRKMENIKQLSEFQTQQATARLHAEQHIKNILGDDKKHFCEECKDSFKGSVIEHRKTFEHKVSKKEGRPYCRVCNVSFKNPKKFVAHCNTAGHKKVYELARKKAEQEAKKRGREFKEDEEGYLPPNMEDFVTVDAVGIFEDDDGDTDEDDDNIDDDDDDDGETLAKLPSNTSAMQKMEVDNAAESQTVFDENSDKPTAGVSASARQTNKKPRVSATIPKLMAVKTKPPKSTPAAAAPMPLLGLSSEIGLDLELGPYNPDMPVGQEHVVPVAGFFCKLCHKFYNNESNAKFSHCKTKPHYTAVKKYLNKQKEELIKSFDFENSSDGETKPHVEEKPRIVTKRTDTVKSPQKHQNKQSPSDVDTKLQIDEKPKLMIKKTETVKSPKATNRVEVAIDGKDDVAKETKKTVEASKALLVKNKEDTSKNEISKSGESSEVKEEVKGEVKKIEDGFMDVKTKFEVSPTPAIENEKPVNIQQVKDEKPDLKKDKEVKLECKSEEGNNGDEMTDKVEDETSESMDKMKDECSIVSVDDVLLNESDEALTISSHEETETGSAIKKKKTLNEKATGDVADVEEETDTSNEGGEADVVTSLATHKTSPKRGRTGKGRARGRKR</sequence>
<feature type="domain" description="Matrin-type" evidence="7">
    <location>
        <begin position="790"/>
        <end position="821"/>
    </location>
</feature>
<feature type="region of interest" description="Disordered" evidence="6">
    <location>
        <begin position="656"/>
        <end position="732"/>
    </location>
</feature>
<feature type="region of interest" description="Disordered" evidence="6">
    <location>
        <begin position="246"/>
        <end position="488"/>
    </location>
</feature>
<evidence type="ECO:0000256" key="3">
    <source>
        <dbReference type="ARBA" id="ARBA00022771"/>
    </source>
</evidence>
<feature type="region of interest" description="Disordered" evidence="6">
    <location>
        <begin position="52"/>
        <end position="73"/>
    </location>
</feature>
<feature type="compositionally biased region" description="Basic and acidic residues" evidence="6">
    <location>
        <begin position="330"/>
        <end position="354"/>
    </location>
</feature>
<dbReference type="PANTHER" id="PTHR15491">
    <property type="match status" value="1"/>
</dbReference>
<keyword evidence="4" id="KW-0862">Zinc</keyword>
<dbReference type="Proteomes" id="UP000694865">
    <property type="component" value="Unplaced"/>
</dbReference>
<gene>
    <name evidence="9" type="primary">LOC100372957</name>
</gene>
<protein>
    <submittedName>
        <fullName evidence="9">Uncharacterized protein LOC100372957</fullName>
    </submittedName>
</protein>
<dbReference type="SUPFAM" id="SSF57667">
    <property type="entry name" value="beta-beta-alpha zinc fingers"/>
    <property type="match status" value="2"/>
</dbReference>
<dbReference type="Pfam" id="PF12874">
    <property type="entry name" value="zf-met"/>
    <property type="match status" value="2"/>
</dbReference>
<keyword evidence="2" id="KW-0479">Metal-binding</keyword>
<dbReference type="GeneID" id="100372957"/>
<feature type="compositionally biased region" description="Basic and acidic residues" evidence="6">
    <location>
        <begin position="263"/>
        <end position="275"/>
    </location>
</feature>
<feature type="compositionally biased region" description="Polar residues" evidence="6">
    <location>
        <begin position="58"/>
        <end position="73"/>
    </location>
</feature>
<evidence type="ECO:0000259" key="7">
    <source>
        <dbReference type="PROSITE" id="PS50171"/>
    </source>
</evidence>
<dbReference type="InterPro" id="IPR036236">
    <property type="entry name" value="Znf_C2H2_sf"/>
</dbReference>
<evidence type="ECO:0000256" key="2">
    <source>
        <dbReference type="ARBA" id="ARBA00022723"/>
    </source>
</evidence>
<dbReference type="Pfam" id="PF23330">
    <property type="entry name" value="zf-C2H2_14"/>
    <property type="match status" value="1"/>
</dbReference>
<evidence type="ECO:0000256" key="6">
    <source>
        <dbReference type="SAM" id="MobiDB-lite"/>
    </source>
</evidence>
<feature type="region of interest" description="Disordered" evidence="6">
    <location>
        <begin position="978"/>
        <end position="1035"/>
    </location>
</feature>
<feature type="compositionally biased region" description="Basic and acidic residues" evidence="6">
    <location>
        <begin position="842"/>
        <end position="861"/>
    </location>
</feature>
<dbReference type="Gene3D" id="3.30.160.60">
    <property type="entry name" value="Classic Zinc Finger"/>
    <property type="match status" value="2"/>
</dbReference>
<organism evidence="8 9">
    <name type="scientific">Saccoglossus kowalevskii</name>
    <name type="common">Acorn worm</name>
    <dbReference type="NCBI Taxonomy" id="10224"/>
    <lineage>
        <taxon>Eukaryota</taxon>
        <taxon>Metazoa</taxon>
        <taxon>Hemichordata</taxon>
        <taxon>Enteropneusta</taxon>
        <taxon>Harrimaniidae</taxon>
        <taxon>Saccoglossus</taxon>
    </lineage>
</organism>
<dbReference type="RefSeq" id="XP_006812493.1">
    <property type="nucleotide sequence ID" value="XM_006812430.1"/>
</dbReference>
<dbReference type="SMART" id="SM00355">
    <property type="entry name" value="ZnF_C2H2"/>
    <property type="match status" value="3"/>
</dbReference>
<dbReference type="PROSITE" id="PS50171">
    <property type="entry name" value="ZF_MATRIN"/>
    <property type="match status" value="1"/>
</dbReference>
<dbReference type="SMART" id="SM00451">
    <property type="entry name" value="ZnF_U1"/>
    <property type="match status" value="3"/>
</dbReference>
<proteinExistence type="predicted"/>
<reference evidence="9" key="1">
    <citation type="submission" date="2025-08" db="UniProtKB">
        <authorList>
            <consortium name="RefSeq"/>
        </authorList>
    </citation>
    <scope>IDENTIFICATION</scope>
    <source>
        <tissue evidence="9">Testes</tissue>
    </source>
</reference>
<feature type="compositionally biased region" description="Polar residues" evidence="6">
    <location>
        <begin position="1"/>
        <end position="10"/>
    </location>
</feature>
<evidence type="ECO:0000256" key="1">
    <source>
        <dbReference type="ARBA" id="ARBA00004123"/>
    </source>
</evidence>
<feature type="compositionally biased region" description="Acidic residues" evidence="6">
    <location>
        <begin position="656"/>
        <end position="679"/>
    </location>
</feature>
<feature type="region of interest" description="Disordered" evidence="6">
    <location>
        <begin position="1056"/>
        <end position="1129"/>
    </location>
</feature>
<evidence type="ECO:0000313" key="8">
    <source>
        <dbReference type="Proteomes" id="UP000694865"/>
    </source>
</evidence>
<dbReference type="InterPro" id="IPR003604">
    <property type="entry name" value="Matrin/U1-like-C_Znf_C2H2"/>
</dbReference>
<feature type="compositionally biased region" description="Basic residues" evidence="6">
    <location>
        <begin position="1112"/>
        <end position="1129"/>
    </location>
</feature>
<evidence type="ECO:0000256" key="4">
    <source>
        <dbReference type="ARBA" id="ARBA00022833"/>
    </source>
</evidence>
<evidence type="ECO:0000313" key="9">
    <source>
        <dbReference type="RefSeq" id="XP_006812493.1"/>
    </source>
</evidence>
<dbReference type="InterPro" id="IPR026811">
    <property type="entry name" value="CIZ1"/>
</dbReference>
<keyword evidence="3" id="KW-0863">Zinc-finger</keyword>
<dbReference type="InterPro" id="IPR056345">
    <property type="entry name" value="Znf-C2H2_CIZ1"/>
</dbReference>
<feature type="compositionally biased region" description="Gly residues" evidence="6">
    <location>
        <begin position="24"/>
        <end position="34"/>
    </location>
</feature>
<dbReference type="InterPro" id="IPR013087">
    <property type="entry name" value="Znf_C2H2_type"/>
</dbReference>
<feature type="compositionally biased region" description="Acidic residues" evidence="6">
    <location>
        <begin position="386"/>
        <end position="411"/>
    </location>
</feature>
<feature type="region of interest" description="Disordered" evidence="6">
    <location>
        <begin position="1"/>
        <end position="40"/>
    </location>
</feature>
<feature type="compositionally biased region" description="Basic and acidic residues" evidence="6">
    <location>
        <begin position="432"/>
        <end position="463"/>
    </location>
</feature>